<dbReference type="InterPro" id="IPR017441">
    <property type="entry name" value="Protein_kinase_ATP_BS"/>
</dbReference>
<evidence type="ECO:0000259" key="9">
    <source>
        <dbReference type="PROSITE" id="PS50835"/>
    </source>
</evidence>
<feature type="compositionally biased region" description="Basic and acidic residues" evidence="6">
    <location>
        <begin position="2025"/>
        <end position="2037"/>
    </location>
</feature>
<dbReference type="InterPro" id="IPR036179">
    <property type="entry name" value="Ig-like_dom_sf"/>
</dbReference>
<keyword evidence="4" id="KW-0479">Metal-binding</keyword>
<dbReference type="SMART" id="SM00060">
    <property type="entry name" value="FN3"/>
    <property type="match status" value="2"/>
</dbReference>
<dbReference type="InterPro" id="IPR024604">
    <property type="entry name" value="GSG2_C"/>
</dbReference>
<feature type="domain" description="Fibronectin type-III" evidence="10">
    <location>
        <begin position="1242"/>
        <end position="1337"/>
    </location>
</feature>
<dbReference type="Pfam" id="PF07679">
    <property type="entry name" value="I-set"/>
    <property type="match status" value="6"/>
</dbReference>
<keyword evidence="12" id="KW-1185">Reference proteome</keyword>
<proteinExistence type="inferred from homology"/>
<feature type="compositionally biased region" description="Low complexity" evidence="6">
    <location>
        <begin position="883"/>
        <end position="899"/>
    </location>
</feature>
<dbReference type="PRINTS" id="PR00014">
    <property type="entry name" value="FNTYPEIII"/>
</dbReference>
<feature type="domain" description="Ig-like" evidence="9">
    <location>
        <begin position="718"/>
        <end position="814"/>
    </location>
</feature>
<dbReference type="InterPro" id="IPR007110">
    <property type="entry name" value="Ig-like_dom"/>
</dbReference>
<dbReference type="PROSITE" id="PS50853">
    <property type="entry name" value="FN3"/>
    <property type="match status" value="2"/>
</dbReference>
<dbReference type="InterPro" id="IPR036116">
    <property type="entry name" value="FN3_sf"/>
</dbReference>
<feature type="domain" description="Ig-like" evidence="9">
    <location>
        <begin position="370"/>
        <end position="461"/>
    </location>
</feature>
<dbReference type="PROSITE" id="PS50157">
    <property type="entry name" value="ZINC_FINGER_C2H2_2"/>
    <property type="match status" value="1"/>
</dbReference>
<dbReference type="InterPro" id="IPR003598">
    <property type="entry name" value="Ig_sub2"/>
</dbReference>
<dbReference type="InterPro" id="IPR013783">
    <property type="entry name" value="Ig-like_fold"/>
</dbReference>
<dbReference type="InterPro" id="IPR011009">
    <property type="entry name" value="Kinase-like_dom_sf"/>
</dbReference>
<evidence type="ECO:0000259" key="8">
    <source>
        <dbReference type="PROSITE" id="PS50157"/>
    </source>
</evidence>
<protein>
    <recommendedName>
        <fullName evidence="13">Non-specific serine/threonine protein kinase</fullName>
    </recommendedName>
</protein>
<dbReference type="PROSITE" id="PS00107">
    <property type="entry name" value="PROTEIN_KINASE_ATP"/>
    <property type="match status" value="1"/>
</dbReference>
<name>A0ABD2K5R5_HETSC</name>
<dbReference type="GO" id="GO:0008270">
    <property type="term" value="F:zinc ion binding"/>
    <property type="evidence" value="ECO:0007669"/>
    <property type="project" value="UniProtKB-KW"/>
</dbReference>
<dbReference type="Gene3D" id="2.60.40.10">
    <property type="entry name" value="Immunoglobulins"/>
    <property type="match status" value="9"/>
</dbReference>
<dbReference type="SUPFAM" id="SSF48726">
    <property type="entry name" value="Immunoglobulin"/>
    <property type="match status" value="8"/>
</dbReference>
<keyword evidence="3" id="KW-0393">Immunoglobulin domain</keyword>
<keyword evidence="5" id="KW-0067">ATP-binding</keyword>
<dbReference type="Gene3D" id="1.10.510.10">
    <property type="entry name" value="Transferase(Phosphotransferase) domain 1"/>
    <property type="match status" value="1"/>
</dbReference>
<feature type="region of interest" description="Disordered" evidence="6">
    <location>
        <begin position="2002"/>
        <end position="2037"/>
    </location>
</feature>
<feature type="region of interest" description="Disordered" evidence="6">
    <location>
        <begin position="811"/>
        <end position="942"/>
    </location>
</feature>
<keyword evidence="2" id="KW-0677">Repeat</keyword>
<dbReference type="Proteomes" id="UP001620645">
    <property type="component" value="Unassembled WGS sequence"/>
</dbReference>
<dbReference type="FunFam" id="2.60.40.10:FF:000056">
    <property type="entry name" value="twitchin isoform X4"/>
    <property type="match status" value="1"/>
</dbReference>
<dbReference type="SMART" id="SM00409">
    <property type="entry name" value="IG"/>
    <property type="match status" value="7"/>
</dbReference>
<dbReference type="InterPro" id="IPR003961">
    <property type="entry name" value="FN3_dom"/>
</dbReference>
<dbReference type="CDD" id="cd00063">
    <property type="entry name" value="FN3"/>
    <property type="match status" value="2"/>
</dbReference>
<dbReference type="Pfam" id="PF12330">
    <property type="entry name" value="Haspin_kinase"/>
    <property type="match status" value="1"/>
</dbReference>
<dbReference type="GO" id="GO:0035173">
    <property type="term" value="F:histone kinase activity"/>
    <property type="evidence" value="ECO:0007669"/>
    <property type="project" value="UniProtKB-ARBA"/>
</dbReference>
<dbReference type="EMBL" id="JBICCN010000051">
    <property type="protein sequence ID" value="KAL3098134.1"/>
    <property type="molecule type" value="Genomic_DNA"/>
</dbReference>
<feature type="domain" description="Ig-like" evidence="9">
    <location>
        <begin position="128"/>
        <end position="226"/>
    </location>
</feature>
<dbReference type="GO" id="GO:0005524">
    <property type="term" value="F:ATP binding"/>
    <property type="evidence" value="ECO:0007669"/>
    <property type="project" value="UniProtKB-UniRule"/>
</dbReference>
<evidence type="ECO:0000256" key="4">
    <source>
        <dbReference type="PROSITE-ProRule" id="PRU00042"/>
    </source>
</evidence>
<feature type="compositionally biased region" description="Polar residues" evidence="6">
    <location>
        <begin position="2007"/>
        <end position="2016"/>
    </location>
</feature>
<feature type="domain" description="Ig-like" evidence="9">
    <location>
        <begin position="286"/>
        <end position="366"/>
    </location>
</feature>
<feature type="binding site" evidence="5">
    <location>
        <position position="1708"/>
    </location>
    <ligand>
        <name>ATP</name>
        <dbReference type="ChEBI" id="CHEBI:30616"/>
    </ligand>
</feature>
<keyword evidence="4" id="KW-0862">Zinc</keyword>
<evidence type="ECO:0000256" key="2">
    <source>
        <dbReference type="ARBA" id="ARBA00022737"/>
    </source>
</evidence>
<feature type="region of interest" description="Disordered" evidence="6">
    <location>
        <begin position="248"/>
        <end position="277"/>
    </location>
</feature>
<gene>
    <name evidence="11" type="ORF">niasHS_001970</name>
</gene>
<dbReference type="CDD" id="cd00096">
    <property type="entry name" value="Ig"/>
    <property type="match status" value="4"/>
</dbReference>
<feature type="domain" description="Ig-like" evidence="9">
    <location>
        <begin position="1424"/>
        <end position="1510"/>
    </location>
</feature>
<evidence type="ECO:0000256" key="5">
    <source>
        <dbReference type="PROSITE-ProRule" id="PRU10141"/>
    </source>
</evidence>
<evidence type="ECO:0008006" key="13">
    <source>
        <dbReference type="Google" id="ProtNLM"/>
    </source>
</evidence>
<evidence type="ECO:0000256" key="6">
    <source>
        <dbReference type="SAM" id="MobiDB-lite"/>
    </source>
</evidence>
<sequence>MASTSTVKEKRERWKQDYKCRKMGRLHCEYEDDILDRWHAEMEKQRSRSASYLIARREKAKLLPAAPVVKKVPCPSCAKSFPSKKSLSNHKRACSAPARVTPPPDRMTRRSVLNFDESDAEDPAEEVPPVAVDPKEREERWVDPLPAKLQFQQQVNKIAELKCKYSRPNAKVRWYKDRKELFSDGLKYKILIDKQSVTLIINNPDPDDSGKYTCKANEMPTNSLVTVEGIRRQQSPAERAIAGFTAALGGGGNATEPRRSRRIAANPNAPEPPTEVPQERWLEPLPEKLQFQQQESKFAELKCKYSRANAKVRWYKGRKELFSDGSKYEILIDKQSITLIINNPDPDDSGKYTCEANGVPTNSFVTVEEPPIKYVFLTPLPNTMEIYRTKQGVLACKLNSARAPLVWQRDGKPIDVDDPRYQIENDAAGCFTLTIRVVEQIDQGMWTATVNKDVISKCQVSVVEESRDFVETLKSQSANENENVTFECVVNDEDIDVEWFHGDAKIKMDGRHFKEERVGCHRRLLITNLRIEDQGQYKCTTKNDKTMAQLIVDPLKKFECEAGKQKQIKVPFEVKGTRRGDPKPILLRNGKPVDLSKMKDLVEVIINGTVANIVFKNPQKSEAGKWSLKLENTGGVSTEAAFELVVKGKPKTPKGPVDTLDVTSDSCAFLRGANEVSQQLFDEIAAEMALRLANDEHETESSDVDEDEYVVESDDDIPAVEPKEREERWVDPLPAKLQFQQQVNKIAELKCKYSRANAKVHWYKGRKELFSDGLKYKILIDKQSITLIINNPDPDDSGKYSCEANGVPTNSFVTVEDSTDQQPLSSTARRSESRRPKSARKEAAALTPLDAMQCCSSHLTPPHPKKTERTASGSGRRCVGSTAADRPAQAAAAACAAGEEAPDDRDKVPGEPPVTVDGKTKYGAENESREKPRLAKRTKQSALVGRSLRVRGQTSGEPVVLNFDRTRAELELVAPASNCCINVLTPVRPSQRGKYGRSRANTANAGAARAASTSTARTRSRVVAINEAGLSAPPTPSTSQICTTRFLKPQIITAQRKWKVRAGKTLSLGIKFVGTPDPSVCWVKAGGAGTLPPELIMEDHIKGNTSIFFPAAKRSESGAYELRLKNNVGETEGHFEVLVQDRPAPPKGSLAVDNVARDSCTLSWQPPEDDGGSEVTNYVVECRDVGSQVWLPVNNVVGTNSTVPNLQEGHEYQFRVCAWNAFGCSDPLNTDSDVLAMDPYDPPGRPEVTHHDNNQISIKWAPSTDTGGSPIAHYDVQRKDAKTRRWIKVNTHPVYDCAYTDEGVQPEHGYYYRVVAVNEAGLDKPSDQSELAWAKPKFEAPRFELDDINGKEVRVRAGHANTRQYITKSARSNSGQCRIVATNEKGTAETRGLISVVDRPGPPEGPITYPATTNKCQVYAVEDPRDTFVVQLKSKSANENENATFECEVNDEDIDVEWFHGDAKIKVDGRHFKEERVGCHRRLLITNLLIEDQGQYKCTTKDDKTMAQLTVDPLKKFECEAGKEKRIKVPFEVKGTRRGDPKPILLRNGKPVDLNKMKDHVEVIINGTVAEIVFKDPQKSEAGKWSLKLANTGGVSAEAAFELVVKGKPKTPKGPVDTLDVTSDSCIVPGGVRALKRQSILDRNRTSCEEEFDELLLLCDHRAAVSWANLEQSTGSFDNWSKIGEGAFGEVFRIDSIAVKIMPFAIKKEQCSKLVNGVKLKTAKFIFNELFITKQLTELSEDTGSDFVTPSFTQLRIRKIVKGCFPKKLLKAWDAFKKAKPELSENERPDIYADEDLHFVIIGLSYGGKDLEAYTIRNGPECYSIFHQVALSLAIAETVLEFEHRDLHAGNILVEQCAVNEKIRYTYQGKKIDVVSNGVRASIIDFSISRLTKKGVPFFVDLSQDTGLFAQNGVSDGGDYQYDVYRMMKTVASENWSSFWPQTNVYWMGYAAKKLFTTKNYIRAKRKEKMMATQRTQPKHSRRPAMWGGVCAVLNRTRPNQLARVGSNGSRNNTTKGKGVTSEAMGRRHYFEGQRTA</sequence>
<dbReference type="InterPro" id="IPR013087">
    <property type="entry name" value="Znf_C2H2_type"/>
</dbReference>
<evidence type="ECO:0000259" key="10">
    <source>
        <dbReference type="PROSITE" id="PS50853"/>
    </source>
</evidence>
<feature type="compositionally biased region" description="Basic and acidic residues" evidence="6">
    <location>
        <begin position="829"/>
        <end position="843"/>
    </location>
</feature>
<dbReference type="PROSITE" id="PS50011">
    <property type="entry name" value="PROTEIN_KINASE_DOM"/>
    <property type="match status" value="1"/>
</dbReference>
<dbReference type="InterPro" id="IPR000719">
    <property type="entry name" value="Prot_kinase_dom"/>
</dbReference>
<feature type="domain" description="Ig-like" evidence="9">
    <location>
        <begin position="1049"/>
        <end position="1140"/>
    </location>
</feature>
<dbReference type="PANTHER" id="PTHR13817:SF151">
    <property type="entry name" value="TITIN"/>
    <property type="match status" value="1"/>
</dbReference>
<dbReference type="SUPFAM" id="SSF56112">
    <property type="entry name" value="Protein kinase-like (PK-like)"/>
    <property type="match status" value="1"/>
</dbReference>
<feature type="domain" description="Ig-like" evidence="9">
    <location>
        <begin position="467"/>
        <end position="551"/>
    </location>
</feature>
<comment type="similarity">
    <text evidence="1">Belongs to the protein kinase superfamily. CAMK Ser/Thr protein kinase family.</text>
</comment>
<dbReference type="FunFam" id="2.60.40.10:FF:000003">
    <property type="entry name" value="Titin isoform E"/>
    <property type="match status" value="1"/>
</dbReference>
<dbReference type="PANTHER" id="PTHR13817">
    <property type="entry name" value="TITIN"/>
    <property type="match status" value="1"/>
</dbReference>
<keyword evidence="5" id="KW-0547">Nucleotide-binding</keyword>
<evidence type="ECO:0000313" key="12">
    <source>
        <dbReference type="Proteomes" id="UP001620645"/>
    </source>
</evidence>
<evidence type="ECO:0000256" key="3">
    <source>
        <dbReference type="ARBA" id="ARBA00023319"/>
    </source>
</evidence>
<dbReference type="Pfam" id="PF00041">
    <property type="entry name" value="fn3"/>
    <property type="match status" value="2"/>
</dbReference>
<feature type="region of interest" description="Disordered" evidence="6">
    <location>
        <begin position="84"/>
        <end position="109"/>
    </location>
</feature>
<dbReference type="SMART" id="SM01331">
    <property type="entry name" value="DUF3635"/>
    <property type="match status" value="1"/>
</dbReference>
<dbReference type="InterPro" id="IPR003599">
    <property type="entry name" value="Ig_sub"/>
</dbReference>
<evidence type="ECO:0000256" key="1">
    <source>
        <dbReference type="ARBA" id="ARBA00006692"/>
    </source>
</evidence>
<evidence type="ECO:0000259" key="7">
    <source>
        <dbReference type="PROSITE" id="PS50011"/>
    </source>
</evidence>
<dbReference type="PROSITE" id="PS50835">
    <property type="entry name" value="IG_LIKE"/>
    <property type="match status" value="7"/>
</dbReference>
<dbReference type="Gene3D" id="3.30.200.20">
    <property type="entry name" value="Phosphorylase Kinase, domain 1"/>
    <property type="match status" value="1"/>
</dbReference>
<feature type="domain" description="Protein kinase" evidence="7">
    <location>
        <begin position="1677"/>
        <end position="2037"/>
    </location>
</feature>
<dbReference type="GO" id="GO:0030017">
    <property type="term" value="C:sarcomere"/>
    <property type="evidence" value="ECO:0007669"/>
    <property type="project" value="UniProtKB-ARBA"/>
</dbReference>
<reference evidence="11 12" key="1">
    <citation type="submission" date="2024-10" db="EMBL/GenBank/DDBJ databases">
        <authorList>
            <person name="Kim D."/>
        </authorList>
    </citation>
    <scope>NUCLEOTIDE SEQUENCE [LARGE SCALE GENOMIC DNA]</scope>
    <source>
        <strain evidence="11">Taebaek</strain>
    </source>
</reference>
<dbReference type="InterPro" id="IPR013098">
    <property type="entry name" value="Ig_I-set"/>
</dbReference>
<evidence type="ECO:0000313" key="11">
    <source>
        <dbReference type="EMBL" id="KAL3098134.1"/>
    </source>
</evidence>
<accession>A0ABD2K5R5</accession>
<comment type="caution">
    <text evidence="11">The sequence shown here is derived from an EMBL/GenBank/DDBJ whole genome shotgun (WGS) entry which is preliminary data.</text>
</comment>
<feature type="domain" description="C2H2-type" evidence="8">
    <location>
        <begin position="72"/>
        <end position="102"/>
    </location>
</feature>
<feature type="region of interest" description="Disordered" evidence="6">
    <location>
        <begin position="990"/>
        <end position="1015"/>
    </location>
</feature>
<feature type="compositionally biased region" description="Low complexity" evidence="6">
    <location>
        <begin position="998"/>
        <end position="1015"/>
    </location>
</feature>
<feature type="compositionally biased region" description="Basic and acidic residues" evidence="6">
    <location>
        <begin position="918"/>
        <end position="933"/>
    </location>
</feature>
<dbReference type="InterPro" id="IPR050964">
    <property type="entry name" value="Striated_Muscle_Regulatory"/>
</dbReference>
<feature type="domain" description="Fibronectin type-III" evidence="10">
    <location>
        <begin position="1142"/>
        <end position="1239"/>
    </location>
</feature>
<keyword evidence="4" id="KW-0863">Zinc-finger</keyword>
<dbReference type="SMART" id="SM00408">
    <property type="entry name" value="IGc2"/>
    <property type="match status" value="5"/>
</dbReference>
<dbReference type="SUPFAM" id="SSF49265">
    <property type="entry name" value="Fibronectin type III"/>
    <property type="match status" value="1"/>
</dbReference>
<organism evidence="11 12">
    <name type="scientific">Heterodera schachtii</name>
    <name type="common">Sugarbeet cyst nematode worm</name>
    <name type="synonym">Tylenchus schachtii</name>
    <dbReference type="NCBI Taxonomy" id="97005"/>
    <lineage>
        <taxon>Eukaryota</taxon>
        <taxon>Metazoa</taxon>
        <taxon>Ecdysozoa</taxon>
        <taxon>Nematoda</taxon>
        <taxon>Chromadorea</taxon>
        <taxon>Rhabditida</taxon>
        <taxon>Tylenchina</taxon>
        <taxon>Tylenchomorpha</taxon>
        <taxon>Tylenchoidea</taxon>
        <taxon>Heteroderidae</taxon>
        <taxon>Heteroderinae</taxon>
        <taxon>Heterodera</taxon>
    </lineage>
</organism>